<reference evidence="2" key="1">
    <citation type="submission" date="2021-03" db="EMBL/GenBank/DDBJ databases">
        <title>Chromosome level genome of the anhydrobiotic midge Polypedilum vanderplanki.</title>
        <authorList>
            <person name="Yoshida Y."/>
            <person name="Kikawada T."/>
            <person name="Gusev O."/>
        </authorList>
    </citation>
    <scope>NUCLEOTIDE SEQUENCE</scope>
    <source>
        <strain evidence="2">NIAS01</strain>
        <tissue evidence="2">Whole body or cell culture</tissue>
    </source>
</reference>
<feature type="transmembrane region" description="Helical" evidence="1">
    <location>
        <begin position="33"/>
        <end position="54"/>
    </location>
</feature>
<keyword evidence="1" id="KW-0472">Membrane</keyword>
<gene>
    <name evidence="2" type="ORF">PVAND_003462</name>
</gene>
<dbReference type="Gene3D" id="1.10.287.70">
    <property type="match status" value="1"/>
</dbReference>
<protein>
    <submittedName>
        <fullName evidence="2">Uncharacterized protein</fullName>
    </submittedName>
</protein>
<comment type="caution">
    <text evidence="2">The sequence shown here is derived from an EMBL/GenBank/DDBJ whole genome shotgun (WGS) entry which is preliminary data.</text>
</comment>
<evidence type="ECO:0000313" key="3">
    <source>
        <dbReference type="Proteomes" id="UP001107558"/>
    </source>
</evidence>
<sequence>MSMRSNRYEREEPPPRGKCLTCICVSWKIFSYVFSHVTLIALVVLYCVAGGFLFQKLEEDNEREVRKGIVHIRGNTTKKLWDITNKMEYLKQENWTKLAIEQLQGFETSLLNEMKEKGWDGIEMTDNNKTQW</sequence>
<dbReference type="Proteomes" id="UP001107558">
    <property type="component" value="Chromosome 3"/>
</dbReference>
<keyword evidence="1" id="KW-0812">Transmembrane</keyword>
<organism evidence="2 3">
    <name type="scientific">Polypedilum vanderplanki</name>
    <name type="common">Sleeping chironomid midge</name>
    <dbReference type="NCBI Taxonomy" id="319348"/>
    <lineage>
        <taxon>Eukaryota</taxon>
        <taxon>Metazoa</taxon>
        <taxon>Ecdysozoa</taxon>
        <taxon>Arthropoda</taxon>
        <taxon>Hexapoda</taxon>
        <taxon>Insecta</taxon>
        <taxon>Pterygota</taxon>
        <taxon>Neoptera</taxon>
        <taxon>Endopterygota</taxon>
        <taxon>Diptera</taxon>
        <taxon>Nematocera</taxon>
        <taxon>Chironomoidea</taxon>
        <taxon>Chironomidae</taxon>
        <taxon>Chironominae</taxon>
        <taxon>Polypedilum</taxon>
        <taxon>Polypedilum</taxon>
    </lineage>
</organism>
<proteinExistence type="predicted"/>
<name>A0A9J6BUK8_POLVA</name>
<evidence type="ECO:0000256" key="1">
    <source>
        <dbReference type="SAM" id="Phobius"/>
    </source>
</evidence>
<keyword evidence="3" id="KW-1185">Reference proteome</keyword>
<accession>A0A9J6BUK8</accession>
<keyword evidence="1" id="KW-1133">Transmembrane helix</keyword>
<dbReference type="OrthoDB" id="297496at2759"/>
<dbReference type="EMBL" id="JADBJN010000003">
    <property type="protein sequence ID" value="KAG5673410.1"/>
    <property type="molecule type" value="Genomic_DNA"/>
</dbReference>
<evidence type="ECO:0000313" key="2">
    <source>
        <dbReference type="EMBL" id="KAG5673410.1"/>
    </source>
</evidence>
<dbReference type="AlphaFoldDB" id="A0A9J6BUK8"/>